<evidence type="ECO:0000313" key="2">
    <source>
        <dbReference type="EMBL" id="MDN7013155.1"/>
    </source>
</evidence>
<dbReference type="RefSeq" id="WP_301677743.1">
    <property type="nucleotide sequence ID" value="NZ_VCYI01000011.1"/>
</dbReference>
<dbReference type="Gene3D" id="3.40.50.150">
    <property type="entry name" value="Vaccinia Virus protein VP39"/>
    <property type="match status" value="1"/>
</dbReference>
<feature type="domain" description="Methyltransferase" evidence="1">
    <location>
        <begin position="65"/>
        <end position="149"/>
    </location>
</feature>
<gene>
    <name evidence="2" type="ORF">FGW20_08905</name>
</gene>
<name>A0ABT8M282_9EURY</name>
<evidence type="ECO:0000313" key="3">
    <source>
        <dbReference type="Proteomes" id="UP001168423"/>
    </source>
</evidence>
<comment type="caution">
    <text evidence="2">The sequence shown here is derived from an EMBL/GenBank/DDBJ whole genome shotgun (WGS) entry which is preliminary data.</text>
</comment>
<accession>A0ABT8M282</accession>
<dbReference type="InterPro" id="IPR029063">
    <property type="entry name" value="SAM-dependent_MTases_sf"/>
</dbReference>
<dbReference type="CDD" id="cd02440">
    <property type="entry name" value="AdoMet_MTases"/>
    <property type="match status" value="1"/>
</dbReference>
<dbReference type="GO" id="GO:0032259">
    <property type="term" value="P:methylation"/>
    <property type="evidence" value="ECO:0007669"/>
    <property type="project" value="UniProtKB-KW"/>
</dbReference>
<dbReference type="SUPFAM" id="SSF53335">
    <property type="entry name" value="S-adenosyl-L-methionine-dependent methyltransferases"/>
    <property type="match status" value="1"/>
</dbReference>
<dbReference type="EMBL" id="VCYI01000011">
    <property type="protein sequence ID" value="MDN7013155.1"/>
    <property type="molecule type" value="Genomic_DNA"/>
</dbReference>
<dbReference type="InterPro" id="IPR050723">
    <property type="entry name" value="CFA/CMAS"/>
</dbReference>
<keyword evidence="3" id="KW-1185">Reference proteome</keyword>
<proteinExistence type="predicted"/>
<sequence>MHRIIDWNELWKALHVGSPERAEKDRDPAAHWDKRAAAYRRVTRDEKKATEHELAILDLRSGETVLDMGAGTGRLAVPIARTAGHVTALDPSEGMLSVLRERMAAEGLANYSTVTMRWEDAVIGRDIEPHDVVIAAFSLGFYDLAAALEKLDVAARRAAYLFWHAGEWRNPDEMALYRAVFGEEATVRKGYPDYIYLVNILHDAGIYPNVTIYRAVWDAVYDSPEEAVQTWVAMHNPGMEELAPVRDYFARALRKDESGKYVETTVRPTAAIWWEKTSSQQS</sequence>
<dbReference type="InterPro" id="IPR041698">
    <property type="entry name" value="Methyltransf_25"/>
</dbReference>
<reference evidence="2" key="1">
    <citation type="submission" date="2019-05" db="EMBL/GenBank/DDBJ databases">
        <title>Isolation and characterization of methanogens from the cold seep sediment at Four-Way Closure Ridge.</title>
        <authorList>
            <person name="You Y.-T."/>
            <person name="Chen S.-C."/>
            <person name="Zhang W.-L."/>
            <person name="Lai M.-C."/>
        </authorList>
    </citation>
    <scope>NUCLEOTIDE SEQUENCE</scope>
    <source>
        <strain evidence="2">FWC-SCC3</strain>
    </source>
</reference>
<protein>
    <submittedName>
        <fullName evidence="2">Methyltransferase domain-containing protein</fullName>
    </submittedName>
</protein>
<dbReference type="PANTHER" id="PTHR43667">
    <property type="entry name" value="CYCLOPROPANE-FATTY-ACYL-PHOSPHOLIPID SYNTHASE"/>
    <property type="match status" value="1"/>
</dbReference>
<evidence type="ECO:0000259" key="1">
    <source>
        <dbReference type="Pfam" id="PF13649"/>
    </source>
</evidence>
<keyword evidence="2" id="KW-0489">Methyltransferase</keyword>
<organism evidence="2 3">
    <name type="scientific">Methanoculleus methanifontis</name>
    <dbReference type="NCBI Taxonomy" id="2584086"/>
    <lineage>
        <taxon>Archaea</taxon>
        <taxon>Methanobacteriati</taxon>
        <taxon>Methanobacteriota</taxon>
        <taxon>Stenosarchaea group</taxon>
        <taxon>Methanomicrobia</taxon>
        <taxon>Methanomicrobiales</taxon>
        <taxon>Methanomicrobiaceae</taxon>
        <taxon>Methanoculleus</taxon>
    </lineage>
</organism>
<dbReference type="GO" id="GO:0008168">
    <property type="term" value="F:methyltransferase activity"/>
    <property type="evidence" value="ECO:0007669"/>
    <property type="project" value="UniProtKB-KW"/>
</dbReference>
<dbReference type="Proteomes" id="UP001168423">
    <property type="component" value="Unassembled WGS sequence"/>
</dbReference>
<dbReference type="PANTHER" id="PTHR43667:SF2">
    <property type="entry name" value="FATTY ACID C-METHYL TRANSFERASE"/>
    <property type="match status" value="1"/>
</dbReference>
<keyword evidence="2" id="KW-0808">Transferase</keyword>
<dbReference type="Pfam" id="PF13649">
    <property type="entry name" value="Methyltransf_25"/>
    <property type="match status" value="1"/>
</dbReference>